<gene>
    <name evidence="5" type="ORF">FPZ11_10355</name>
</gene>
<keyword evidence="3" id="KW-0804">Transcription</keyword>
<dbReference type="Proteomes" id="UP000320216">
    <property type="component" value="Chromosome"/>
</dbReference>
<dbReference type="InterPro" id="IPR046335">
    <property type="entry name" value="LacI/GalR-like_sensor"/>
</dbReference>
<organism evidence="5 6">
    <name type="scientific">Humibacter ginsenosidimutans</name>
    <dbReference type="NCBI Taxonomy" id="2599293"/>
    <lineage>
        <taxon>Bacteria</taxon>
        <taxon>Bacillati</taxon>
        <taxon>Actinomycetota</taxon>
        <taxon>Actinomycetes</taxon>
        <taxon>Micrococcales</taxon>
        <taxon>Microbacteriaceae</taxon>
        <taxon>Humibacter</taxon>
    </lineage>
</organism>
<dbReference type="InterPro" id="IPR028082">
    <property type="entry name" value="Peripla_BP_I"/>
</dbReference>
<dbReference type="SUPFAM" id="SSF53822">
    <property type="entry name" value="Periplasmic binding protein-like I"/>
    <property type="match status" value="1"/>
</dbReference>
<protein>
    <submittedName>
        <fullName evidence="5">LacI family transcriptional regulator</fullName>
    </submittedName>
</protein>
<evidence type="ECO:0000313" key="6">
    <source>
        <dbReference type="Proteomes" id="UP000320216"/>
    </source>
</evidence>
<dbReference type="GO" id="GO:0003700">
    <property type="term" value="F:DNA-binding transcription factor activity"/>
    <property type="evidence" value="ECO:0007669"/>
    <property type="project" value="TreeGrafter"/>
</dbReference>
<dbReference type="CDD" id="cd06267">
    <property type="entry name" value="PBP1_LacI_sugar_binding-like"/>
    <property type="match status" value="1"/>
</dbReference>
<sequence>MSAVEVVGDTDAMSAASVGPAVIGMAFVRSPSGVDPFYSEIIAGMEDTVHPRGMQVLMQTVPSQADELAVYRHWVSAGIVAGIALSDLTVDDSRGPLLNELGVPHVTLGEPTDAAGGAVVRVDNAAATVRAVHELADLGHRLIGRVSGPERLVHTQSRTAAFADAMAAVGGTAFTAVGDYSPESGAAGLRLLLSGAERPTAIIFDNDVMAVAGLEEAARLGVRVPEELSVVAWDDSTLCRLATPMLSAMSHDVRELGGLAAEALLTVIDGGQPQDVTAPLAEFVARGSTAALSEPSSV</sequence>
<evidence type="ECO:0000256" key="3">
    <source>
        <dbReference type="ARBA" id="ARBA00023163"/>
    </source>
</evidence>
<dbReference type="PANTHER" id="PTHR30146">
    <property type="entry name" value="LACI-RELATED TRANSCRIPTIONAL REPRESSOR"/>
    <property type="match status" value="1"/>
</dbReference>
<evidence type="ECO:0000313" key="5">
    <source>
        <dbReference type="EMBL" id="QDZ15119.1"/>
    </source>
</evidence>
<evidence type="ECO:0000256" key="2">
    <source>
        <dbReference type="ARBA" id="ARBA00023125"/>
    </source>
</evidence>
<dbReference type="GO" id="GO:0000976">
    <property type="term" value="F:transcription cis-regulatory region binding"/>
    <property type="evidence" value="ECO:0007669"/>
    <property type="project" value="TreeGrafter"/>
</dbReference>
<name>A0A5B8M514_9MICO</name>
<dbReference type="AlphaFoldDB" id="A0A5B8M514"/>
<feature type="domain" description="Transcriptional regulator LacI/GalR-like sensor" evidence="4">
    <location>
        <begin position="132"/>
        <end position="289"/>
    </location>
</feature>
<evidence type="ECO:0000259" key="4">
    <source>
        <dbReference type="Pfam" id="PF13377"/>
    </source>
</evidence>
<dbReference type="EMBL" id="CP042305">
    <property type="protein sequence ID" value="QDZ15119.1"/>
    <property type="molecule type" value="Genomic_DNA"/>
</dbReference>
<dbReference type="Gene3D" id="3.40.50.2300">
    <property type="match status" value="2"/>
</dbReference>
<keyword evidence="2" id="KW-0238">DNA-binding</keyword>
<keyword evidence="6" id="KW-1185">Reference proteome</keyword>
<dbReference type="OrthoDB" id="1938857at2"/>
<keyword evidence="1" id="KW-0805">Transcription regulation</keyword>
<evidence type="ECO:0000256" key="1">
    <source>
        <dbReference type="ARBA" id="ARBA00023015"/>
    </source>
</evidence>
<reference evidence="5 6" key="1">
    <citation type="submission" date="2019-07" db="EMBL/GenBank/DDBJ databases">
        <title>Full genome sequence of Humibacter sp. WJ7-1.</title>
        <authorList>
            <person name="Im W.-T."/>
        </authorList>
    </citation>
    <scope>NUCLEOTIDE SEQUENCE [LARGE SCALE GENOMIC DNA]</scope>
    <source>
        <strain evidence="5 6">WJ7-1</strain>
    </source>
</reference>
<accession>A0A5B8M514</accession>
<proteinExistence type="predicted"/>
<dbReference type="Pfam" id="PF13377">
    <property type="entry name" value="Peripla_BP_3"/>
    <property type="match status" value="1"/>
</dbReference>
<dbReference type="KEGG" id="huw:FPZ11_10355"/>
<dbReference type="PANTHER" id="PTHR30146:SF155">
    <property type="entry name" value="ALANINE RACEMASE"/>
    <property type="match status" value="1"/>
</dbReference>